<organism evidence="2 3">
    <name type="scientific">Flavobacterium beibuense F44-8</name>
    <dbReference type="NCBI Taxonomy" id="1406840"/>
    <lineage>
        <taxon>Bacteria</taxon>
        <taxon>Pseudomonadati</taxon>
        <taxon>Bacteroidota</taxon>
        <taxon>Flavobacteriia</taxon>
        <taxon>Flavobacteriales</taxon>
        <taxon>Flavobacteriaceae</taxon>
        <taxon>Flavobacterium</taxon>
    </lineage>
</organism>
<evidence type="ECO:0000313" key="2">
    <source>
        <dbReference type="EMBL" id="KGO79069.1"/>
    </source>
</evidence>
<feature type="compositionally biased region" description="Basic and acidic residues" evidence="1">
    <location>
        <begin position="77"/>
        <end position="131"/>
    </location>
</feature>
<evidence type="ECO:0000313" key="3">
    <source>
        <dbReference type="Proteomes" id="UP000030129"/>
    </source>
</evidence>
<accession>A0A0A2LGP3</accession>
<name>A0A0A2LGP3_9FLAO</name>
<feature type="compositionally biased region" description="Basic and acidic residues" evidence="1">
    <location>
        <begin position="12"/>
        <end position="23"/>
    </location>
</feature>
<keyword evidence="3" id="KW-1185">Reference proteome</keyword>
<proteinExistence type="predicted"/>
<dbReference type="RefSeq" id="WP_035135772.1">
    <property type="nucleotide sequence ID" value="NZ_JRLV01000021.1"/>
</dbReference>
<gene>
    <name evidence="2" type="ORF">Q763_15285</name>
</gene>
<evidence type="ECO:0000256" key="1">
    <source>
        <dbReference type="SAM" id="MobiDB-lite"/>
    </source>
</evidence>
<comment type="caution">
    <text evidence="2">The sequence shown here is derived from an EMBL/GenBank/DDBJ whole genome shotgun (WGS) entry which is preliminary data.</text>
</comment>
<sequence length="131" mass="14892">MSQETTNNPKDLGSKKINDHQKNEGFSGENLPDNYNPGSRFLNPETEKDEEGNKELQKRARDVNEGKAVPVSQSDKTVNDKGEVVDKNRGTKDEAEDKETAENRDFNSDIEKNRYPTSHPENKRDRGNTEQ</sequence>
<dbReference type="EMBL" id="JRLV01000021">
    <property type="protein sequence ID" value="KGO79069.1"/>
    <property type="molecule type" value="Genomic_DNA"/>
</dbReference>
<feature type="region of interest" description="Disordered" evidence="1">
    <location>
        <begin position="1"/>
        <end position="131"/>
    </location>
</feature>
<dbReference type="Proteomes" id="UP000030129">
    <property type="component" value="Unassembled WGS sequence"/>
</dbReference>
<feature type="compositionally biased region" description="Basic and acidic residues" evidence="1">
    <location>
        <begin position="51"/>
        <end position="65"/>
    </location>
</feature>
<dbReference type="STRING" id="1406840.Q763_15285"/>
<reference evidence="2 3" key="1">
    <citation type="submission" date="2013-09" db="EMBL/GenBank/DDBJ databases">
        <authorList>
            <person name="Zeng Z."/>
            <person name="Chen C."/>
        </authorList>
    </citation>
    <scope>NUCLEOTIDE SEQUENCE [LARGE SCALE GENOMIC DNA]</scope>
    <source>
        <strain evidence="2 3">F44-8</strain>
    </source>
</reference>
<protein>
    <submittedName>
        <fullName evidence="2">Uncharacterized protein</fullName>
    </submittedName>
</protein>
<dbReference type="AlphaFoldDB" id="A0A0A2LGP3"/>
<dbReference type="eggNOG" id="ENOG5030YKX">
    <property type="taxonomic scope" value="Bacteria"/>
</dbReference>